<feature type="transmembrane region" description="Helical" evidence="1">
    <location>
        <begin position="304"/>
        <end position="326"/>
    </location>
</feature>
<dbReference type="AlphaFoldDB" id="A0A2M7ANP1"/>
<feature type="domain" description="DUF8173" evidence="2">
    <location>
        <begin position="240"/>
        <end position="381"/>
    </location>
</feature>
<keyword evidence="1" id="KW-0472">Membrane</keyword>
<proteinExistence type="predicted"/>
<dbReference type="InterPro" id="IPR058486">
    <property type="entry name" value="DUF8173"/>
</dbReference>
<comment type="caution">
    <text evidence="3">The sequence shown here is derived from an EMBL/GenBank/DDBJ whole genome shotgun (WGS) entry which is preliminary data.</text>
</comment>
<evidence type="ECO:0000256" key="1">
    <source>
        <dbReference type="SAM" id="Phobius"/>
    </source>
</evidence>
<accession>A0A2M7ANP1</accession>
<gene>
    <name evidence="3" type="ORF">COS81_01845</name>
</gene>
<sequence length="394" mass="41992">MLEKITFMGFWATVLIFTTALISPVFASDSFVNTGKTISLSKEEVVNHDLLVAAGQIDIAGTVEGDVIALGGLISISGNVKGDILAAGGTINLSGKTEGNVRVAGGEVTVSGQIGRNLSVVSGVLELKPEAAVGGSTQFAAGNIYLRGKVEKDLLGGVGRAIVDGKIGRNAELSAGQLTVERGADIGGSLTYISSEKADISERAVISGETIHKLPPQETYHFNPQKFWEVLFVAQAGIKLLSFLSLLAIGLLIMFLVPNLFTKVTEKGIQKVGQSLLIGFLVVILFPILFMLLMITIIGIPIAVIVSLILALLAYLSNLFVSFVLGKKILEILGKKKTAPLWILAAGLFVWILLTSIPVFGWVMKLFGLFFGLGALFLTGWSWFQNRKKMISGK</sequence>
<feature type="transmembrane region" description="Helical" evidence="1">
    <location>
        <begin position="240"/>
        <end position="261"/>
    </location>
</feature>
<evidence type="ECO:0000313" key="3">
    <source>
        <dbReference type="EMBL" id="PIU68992.1"/>
    </source>
</evidence>
<dbReference type="Pfam" id="PF26514">
    <property type="entry name" value="DUF8173"/>
    <property type="match status" value="1"/>
</dbReference>
<dbReference type="Proteomes" id="UP000229916">
    <property type="component" value="Unassembled WGS sequence"/>
</dbReference>
<feature type="transmembrane region" description="Helical" evidence="1">
    <location>
        <begin position="273"/>
        <end position="298"/>
    </location>
</feature>
<feature type="transmembrane region" description="Helical" evidence="1">
    <location>
        <begin position="366"/>
        <end position="384"/>
    </location>
</feature>
<organism evidence="3 4">
    <name type="scientific">candidate division WWE3 bacterium CG06_land_8_20_14_3_00_42_16</name>
    <dbReference type="NCBI Taxonomy" id="1975083"/>
    <lineage>
        <taxon>Bacteria</taxon>
        <taxon>Katanobacteria</taxon>
    </lineage>
</organism>
<evidence type="ECO:0000313" key="4">
    <source>
        <dbReference type="Proteomes" id="UP000229916"/>
    </source>
</evidence>
<feature type="transmembrane region" description="Helical" evidence="1">
    <location>
        <begin position="338"/>
        <end position="360"/>
    </location>
</feature>
<name>A0A2M7ANP1_UNCKA</name>
<keyword evidence="1" id="KW-1133">Transmembrane helix</keyword>
<reference evidence="4" key="1">
    <citation type="submission" date="2017-09" db="EMBL/GenBank/DDBJ databases">
        <title>Depth-based differentiation of microbial function through sediment-hosted aquifers and enrichment of novel symbionts in the deep terrestrial subsurface.</title>
        <authorList>
            <person name="Probst A.J."/>
            <person name="Ladd B."/>
            <person name="Jarett J.K."/>
            <person name="Geller-Mcgrath D.E."/>
            <person name="Sieber C.M.K."/>
            <person name="Emerson J.B."/>
            <person name="Anantharaman K."/>
            <person name="Thomas B.C."/>
            <person name="Malmstrom R."/>
            <person name="Stieglmeier M."/>
            <person name="Klingl A."/>
            <person name="Woyke T."/>
            <person name="Ryan C.M."/>
            <person name="Banfield J.F."/>
        </authorList>
    </citation>
    <scope>NUCLEOTIDE SEQUENCE [LARGE SCALE GENOMIC DNA]</scope>
</reference>
<protein>
    <recommendedName>
        <fullName evidence="2">DUF8173 domain-containing protein</fullName>
    </recommendedName>
</protein>
<keyword evidence="1" id="KW-0812">Transmembrane</keyword>
<dbReference type="EMBL" id="PEWD01000037">
    <property type="protein sequence ID" value="PIU68992.1"/>
    <property type="molecule type" value="Genomic_DNA"/>
</dbReference>
<evidence type="ECO:0000259" key="2">
    <source>
        <dbReference type="Pfam" id="PF26514"/>
    </source>
</evidence>